<organism evidence="1 2">
    <name type="scientific">Marchantia polymorpha subsp. ruderalis</name>
    <dbReference type="NCBI Taxonomy" id="1480154"/>
    <lineage>
        <taxon>Eukaryota</taxon>
        <taxon>Viridiplantae</taxon>
        <taxon>Streptophyta</taxon>
        <taxon>Embryophyta</taxon>
        <taxon>Marchantiophyta</taxon>
        <taxon>Marchantiopsida</taxon>
        <taxon>Marchantiidae</taxon>
        <taxon>Marchantiales</taxon>
        <taxon>Marchantiaceae</taxon>
        <taxon>Marchantia</taxon>
    </lineage>
</organism>
<keyword evidence="2" id="KW-1185">Reference proteome</keyword>
<name>A0A176VDL9_MARPO</name>
<dbReference type="GO" id="GO:0046872">
    <property type="term" value="F:metal ion binding"/>
    <property type="evidence" value="ECO:0007669"/>
    <property type="project" value="InterPro"/>
</dbReference>
<accession>A0A176VDL9</accession>
<protein>
    <submittedName>
        <fullName evidence="1">Uncharacterized protein</fullName>
    </submittedName>
</protein>
<reference evidence="1" key="1">
    <citation type="submission" date="2016-03" db="EMBL/GenBank/DDBJ databases">
        <title>Mechanisms controlling the formation of the plant cell surface in tip-growing cells are functionally conserved among land plants.</title>
        <authorList>
            <person name="Honkanen S."/>
            <person name="Jones V.A."/>
            <person name="Morieri G."/>
            <person name="Champion C."/>
            <person name="Hetherington A.J."/>
            <person name="Kelly S."/>
            <person name="Saint-Marcoux D."/>
            <person name="Proust H."/>
            <person name="Prescott H."/>
            <person name="Dolan L."/>
        </authorList>
    </citation>
    <scope>NUCLEOTIDE SEQUENCE [LARGE SCALE GENOMIC DNA]</scope>
    <source>
        <tissue evidence="1">Whole gametophyte</tissue>
    </source>
</reference>
<evidence type="ECO:0000313" key="2">
    <source>
        <dbReference type="Proteomes" id="UP000077202"/>
    </source>
</evidence>
<gene>
    <name evidence="1" type="ORF">AXG93_4448s1020</name>
</gene>
<sequence>MRGNGPATAVKKPFYFHFIFTTTEAPVQDFPELRVTVVSRAEVYVIDISSPVRRCRHRYYTGQVSRLLLSRDVDSQQTFIPMAMPRQPLYYDGYDPAWVIGTGKPAPVRMAHVPPQLLPPTMVPNLPIQAVPPFMPVQANGILPPAQLPLSHKKKSHGGNALPFVQTHGHTIGKSNLAPMTKSQVHVAGLPAVGMVGTNPNPYAPSPVIQNQSPRLLSNAPGPPARVVLLPETVVAGALPSKGAVVLPAAGARGVINPIIKVVMWVPLCCDACEKKWKDGVTDLEGFEGFDVERRLERVSVFGHSLSPTAVLATIQKVVSRAQMWRLLMSLDYKAINIFNKGPLAGPSMKPGFGCDRS</sequence>
<dbReference type="SUPFAM" id="SSF55008">
    <property type="entry name" value="HMA, heavy metal-associated domain"/>
    <property type="match status" value="1"/>
</dbReference>
<dbReference type="InterPro" id="IPR036163">
    <property type="entry name" value="HMA_dom_sf"/>
</dbReference>
<proteinExistence type="predicted"/>
<comment type="caution">
    <text evidence="1">The sequence shown here is derived from an EMBL/GenBank/DDBJ whole genome shotgun (WGS) entry which is preliminary data.</text>
</comment>
<evidence type="ECO:0000313" key="1">
    <source>
        <dbReference type="EMBL" id="OAE18667.1"/>
    </source>
</evidence>
<dbReference type="AlphaFoldDB" id="A0A176VDL9"/>
<dbReference type="EMBL" id="LVLJ01004024">
    <property type="protein sequence ID" value="OAE18667.1"/>
    <property type="molecule type" value="Genomic_DNA"/>
</dbReference>
<dbReference type="Proteomes" id="UP000077202">
    <property type="component" value="Unassembled WGS sequence"/>
</dbReference>